<gene>
    <name evidence="2" type="ORF">PSTG_04990</name>
</gene>
<organism evidence="2 3">
    <name type="scientific">Puccinia striiformis f. sp. tritici PST-78</name>
    <dbReference type="NCBI Taxonomy" id="1165861"/>
    <lineage>
        <taxon>Eukaryota</taxon>
        <taxon>Fungi</taxon>
        <taxon>Dikarya</taxon>
        <taxon>Basidiomycota</taxon>
        <taxon>Pucciniomycotina</taxon>
        <taxon>Pucciniomycetes</taxon>
        <taxon>Pucciniales</taxon>
        <taxon>Pucciniaceae</taxon>
        <taxon>Puccinia</taxon>
    </lineage>
</organism>
<feature type="region of interest" description="Disordered" evidence="1">
    <location>
        <begin position="299"/>
        <end position="383"/>
    </location>
</feature>
<feature type="compositionally biased region" description="Polar residues" evidence="1">
    <location>
        <begin position="343"/>
        <end position="352"/>
    </location>
</feature>
<name>A0A0L0VRH3_9BASI</name>
<dbReference type="OrthoDB" id="2507289at2759"/>
<protein>
    <submittedName>
        <fullName evidence="2">Uncharacterized protein</fullName>
    </submittedName>
</protein>
<keyword evidence="3" id="KW-1185">Reference proteome</keyword>
<dbReference type="STRING" id="1165861.A0A0L0VRH3"/>
<proteinExistence type="predicted"/>
<feature type="compositionally biased region" description="Polar residues" evidence="1">
    <location>
        <begin position="133"/>
        <end position="149"/>
    </location>
</feature>
<feature type="region of interest" description="Disordered" evidence="1">
    <location>
        <begin position="171"/>
        <end position="194"/>
    </location>
</feature>
<sequence>MNQALGHIKAMNDSINLQAHHQKTTSDLSIQASFSYNRAATSIILSCFHSVGSVSFLSTSLPPGDPMISAAVALTLQQSSLAWSAASHGDTPHHLQKRYRIVGQPPPPCMHKICPLASRSEVPIDATVESDVSAKSNRGTPSSSQYTSPAVVNAKPNIPGTHQTAPINCGDGTQPPCGQTRPGSETTRFPGTHQTAPVACGDGTPPPCGQMKPVVTFPGTHITAPVSCGDGKKPPCGPAKTAPEVSHIPGTHQTAPINCGDGIKPPCGQAQPVTTPQRTPSDCGDGTGGPCVVIDPGREPPHADLLPKQTTASTNPNYHKTPQPASTNCGDHTNTPCHPASLETRQAQNATSFVLPRPRQTAPVHCGDGTTPPCHESSSQTDQ</sequence>
<dbReference type="AlphaFoldDB" id="A0A0L0VRH3"/>
<evidence type="ECO:0000256" key="1">
    <source>
        <dbReference type="SAM" id="MobiDB-lite"/>
    </source>
</evidence>
<accession>A0A0L0VRH3</accession>
<feature type="compositionally biased region" description="Polar residues" evidence="1">
    <location>
        <begin position="308"/>
        <end position="336"/>
    </location>
</feature>
<dbReference type="Proteomes" id="UP000054564">
    <property type="component" value="Unassembled WGS sequence"/>
</dbReference>
<feature type="compositionally biased region" description="Polar residues" evidence="1">
    <location>
        <begin position="181"/>
        <end position="194"/>
    </location>
</feature>
<comment type="caution">
    <text evidence="2">The sequence shown here is derived from an EMBL/GenBank/DDBJ whole genome shotgun (WGS) entry which is preliminary data.</text>
</comment>
<evidence type="ECO:0000313" key="2">
    <source>
        <dbReference type="EMBL" id="KNF01871.1"/>
    </source>
</evidence>
<dbReference type="EMBL" id="AJIL01000027">
    <property type="protein sequence ID" value="KNF01871.1"/>
    <property type="molecule type" value="Genomic_DNA"/>
</dbReference>
<feature type="region of interest" description="Disordered" evidence="1">
    <location>
        <begin position="129"/>
        <end position="149"/>
    </location>
</feature>
<reference evidence="3" key="1">
    <citation type="submission" date="2014-03" db="EMBL/GenBank/DDBJ databases">
        <title>The Genome Sequence of Puccinia striiformis f. sp. tritici PST-78.</title>
        <authorList>
            <consortium name="The Broad Institute Genome Sequencing Platform"/>
            <person name="Cuomo C."/>
            <person name="Hulbert S."/>
            <person name="Chen X."/>
            <person name="Walker B."/>
            <person name="Young S.K."/>
            <person name="Zeng Q."/>
            <person name="Gargeya S."/>
            <person name="Fitzgerald M."/>
            <person name="Haas B."/>
            <person name="Abouelleil A."/>
            <person name="Alvarado L."/>
            <person name="Arachchi H.M."/>
            <person name="Berlin A.M."/>
            <person name="Chapman S.B."/>
            <person name="Goldberg J."/>
            <person name="Griggs A."/>
            <person name="Gujja S."/>
            <person name="Hansen M."/>
            <person name="Howarth C."/>
            <person name="Imamovic A."/>
            <person name="Larimer J."/>
            <person name="McCowan C."/>
            <person name="Montmayeur A."/>
            <person name="Murphy C."/>
            <person name="Neiman D."/>
            <person name="Pearson M."/>
            <person name="Priest M."/>
            <person name="Roberts A."/>
            <person name="Saif S."/>
            <person name="Shea T."/>
            <person name="Sisk P."/>
            <person name="Sykes S."/>
            <person name="Wortman J."/>
            <person name="Nusbaum C."/>
            <person name="Birren B."/>
        </authorList>
    </citation>
    <scope>NUCLEOTIDE SEQUENCE [LARGE SCALE GENOMIC DNA]</scope>
    <source>
        <strain evidence="3">race PST-78</strain>
    </source>
</reference>
<evidence type="ECO:0000313" key="3">
    <source>
        <dbReference type="Proteomes" id="UP000054564"/>
    </source>
</evidence>